<evidence type="ECO:0000313" key="2">
    <source>
        <dbReference type="Proteomes" id="UP000215914"/>
    </source>
</evidence>
<proteinExistence type="predicted"/>
<dbReference type="Gramene" id="mRNA:HanXRQr2_Chr03g0110241">
    <property type="protein sequence ID" value="mRNA:HanXRQr2_Chr03g0110241"/>
    <property type="gene ID" value="HanXRQr2_Chr03g0110241"/>
</dbReference>
<reference evidence="1" key="1">
    <citation type="journal article" date="2017" name="Nature">
        <title>The sunflower genome provides insights into oil metabolism, flowering and Asterid evolution.</title>
        <authorList>
            <person name="Badouin H."/>
            <person name="Gouzy J."/>
            <person name="Grassa C.J."/>
            <person name="Murat F."/>
            <person name="Staton S.E."/>
            <person name="Cottret L."/>
            <person name="Lelandais-Briere C."/>
            <person name="Owens G.L."/>
            <person name="Carrere S."/>
            <person name="Mayjonade B."/>
            <person name="Legrand L."/>
            <person name="Gill N."/>
            <person name="Kane N.C."/>
            <person name="Bowers J.E."/>
            <person name="Hubner S."/>
            <person name="Bellec A."/>
            <person name="Berard A."/>
            <person name="Berges H."/>
            <person name="Blanchet N."/>
            <person name="Boniface M.C."/>
            <person name="Brunel D."/>
            <person name="Catrice O."/>
            <person name="Chaidir N."/>
            <person name="Claudel C."/>
            <person name="Donnadieu C."/>
            <person name="Faraut T."/>
            <person name="Fievet G."/>
            <person name="Helmstetter N."/>
            <person name="King M."/>
            <person name="Knapp S.J."/>
            <person name="Lai Z."/>
            <person name="Le Paslier M.C."/>
            <person name="Lippi Y."/>
            <person name="Lorenzon L."/>
            <person name="Mandel J.R."/>
            <person name="Marage G."/>
            <person name="Marchand G."/>
            <person name="Marquand E."/>
            <person name="Bret-Mestries E."/>
            <person name="Morien E."/>
            <person name="Nambeesan S."/>
            <person name="Nguyen T."/>
            <person name="Pegot-Espagnet P."/>
            <person name="Pouilly N."/>
            <person name="Raftis F."/>
            <person name="Sallet E."/>
            <person name="Schiex T."/>
            <person name="Thomas J."/>
            <person name="Vandecasteele C."/>
            <person name="Vares D."/>
            <person name="Vear F."/>
            <person name="Vautrin S."/>
            <person name="Crespi M."/>
            <person name="Mangin B."/>
            <person name="Burke J.M."/>
            <person name="Salse J."/>
            <person name="Munos S."/>
            <person name="Vincourt P."/>
            <person name="Rieseberg L.H."/>
            <person name="Langlade N.B."/>
        </authorList>
    </citation>
    <scope>NUCLEOTIDE SEQUENCE</scope>
    <source>
        <tissue evidence="1">Leaves</tissue>
    </source>
</reference>
<keyword evidence="2" id="KW-1185">Reference proteome</keyword>
<dbReference type="EMBL" id="MNCJ02000318">
    <property type="protein sequence ID" value="KAF5814364.1"/>
    <property type="molecule type" value="Genomic_DNA"/>
</dbReference>
<dbReference type="AlphaFoldDB" id="A0A9K3JFX8"/>
<organism evidence="1 2">
    <name type="scientific">Helianthus annuus</name>
    <name type="common">Common sunflower</name>
    <dbReference type="NCBI Taxonomy" id="4232"/>
    <lineage>
        <taxon>Eukaryota</taxon>
        <taxon>Viridiplantae</taxon>
        <taxon>Streptophyta</taxon>
        <taxon>Embryophyta</taxon>
        <taxon>Tracheophyta</taxon>
        <taxon>Spermatophyta</taxon>
        <taxon>Magnoliopsida</taxon>
        <taxon>eudicotyledons</taxon>
        <taxon>Gunneridae</taxon>
        <taxon>Pentapetalae</taxon>
        <taxon>asterids</taxon>
        <taxon>campanulids</taxon>
        <taxon>Asterales</taxon>
        <taxon>Asteraceae</taxon>
        <taxon>Asteroideae</taxon>
        <taxon>Heliantheae alliance</taxon>
        <taxon>Heliantheae</taxon>
        <taxon>Helianthus</taxon>
    </lineage>
</organism>
<comment type="caution">
    <text evidence="1">The sequence shown here is derived from an EMBL/GenBank/DDBJ whole genome shotgun (WGS) entry which is preliminary data.</text>
</comment>
<evidence type="ECO:0000313" key="1">
    <source>
        <dbReference type="EMBL" id="KAF5814364.1"/>
    </source>
</evidence>
<name>A0A9K3JFX8_HELAN</name>
<dbReference type="Proteomes" id="UP000215914">
    <property type="component" value="Unassembled WGS sequence"/>
</dbReference>
<protein>
    <submittedName>
        <fullName evidence="1">Uncharacterized protein</fullName>
    </submittedName>
</protein>
<sequence length="41" mass="4582">MTAGGPCLPDGRRGRYPPNMTESIQLYRACLAKLIRGKKDF</sequence>
<gene>
    <name evidence="1" type="ORF">HanXRQr2_Chr03g0110241</name>
</gene>
<reference evidence="1" key="2">
    <citation type="submission" date="2020-06" db="EMBL/GenBank/DDBJ databases">
        <title>Helianthus annuus Genome sequencing and assembly Release 2.</title>
        <authorList>
            <person name="Gouzy J."/>
            <person name="Langlade N."/>
            <person name="Munos S."/>
        </authorList>
    </citation>
    <scope>NUCLEOTIDE SEQUENCE</scope>
    <source>
        <tissue evidence="1">Leaves</tissue>
    </source>
</reference>
<accession>A0A9K3JFX8</accession>